<evidence type="ECO:0000256" key="9">
    <source>
        <dbReference type="ARBA" id="ARBA00023235"/>
    </source>
</evidence>
<dbReference type="InterPro" id="IPR013049">
    <property type="entry name" value="Spo11/TopoVI_A_N"/>
</dbReference>
<evidence type="ECO:0000313" key="14">
    <source>
        <dbReference type="Proteomes" id="UP000187209"/>
    </source>
</evidence>
<name>A0A1R2AZ23_9CILI</name>
<feature type="active site" description="O-(5'-phospho-DNA)-tyrosine intermediate" evidence="10">
    <location>
        <position position="125"/>
    </location>
</feature>
<evidence type="ECO:0000256" key="2">
    <source>
        <dbReference type="ARBA" id="ARBA00001946"/>
    </source>
</evidence>
<dbReference type="GO" id="GO:0007131">
    <property type="term" value="P:reciprocal meiotic recombination"/>
    <property type="evidence" value="ECO:0007669"/>
    <property type="project" value="TreeGrafter"/>
</dbReference>
<dbReference type="GO" id="GO:0005524">
    <property type="term" value="F:ATP binding"/>
    <property type="evidence" value="ECO:0007669"/>
    <property type="project" value="InterPro"/>
</dbReference>
<accession>A0A1R2AZ23</accession>
<evidence type="ECO:0000256" key="1">
    <source>
        <dbReference type="ARBA" id="ARBA00000185"/>
    </source>
</evidence>
<dbReference type="PANTHER" id="PTHR10848:SF0">
    <property type="entry name" value="MEIOTIC RECOMBINATION PROTEIN SPO11"/>
    <property type="match status" value="1"/>
</dbReference>
<keyword evidence="6" id="KW-0460">Magnesium</keyword>
<feature type="domain" description="Topoisomerase 6 subunit A/Spo11 TOPRIM" evidence="12">
    <location>
        <begin position="203"/>
        <end position="364"/>
    </location>
</feature>
<feature type="domain" description="Spo11/DNA topoisomerase VI subunit A N-terminal" evidence="11">
    <location>
        <begin position="98"/>
        <end position="157"/>
    </location>
</feature>
<comment type="caution">
    <text evidence="13">The sequence shown here is derived from an EMBL/GenBank/DDBJ whole genome shotgun (WGS) entry which is preliminary data.</text>
</comment>
<dbReference type="GO" id="GO:0000228">
    <property type="term" value="C:nuclear chromosome"/>
    <property type="evidence" value="ECO:0007669"/>
    <property type="project" value="TreeGrafter"/>
</dbReference>
<dbReference type="PRINTS" id="PR01550">
    <property type="entry name" value="TOP6AFAMILY"/>
</dbReference>
<evidence type="ECO:0000256" key="10">
    <source>
        <dbReference type="PROSITE-ProRule" id="PRU01385"/>
    </source>
</evidence>
<dbReference type="AlphaFoldDB" id="A0A1R2AZ23"/>
<evidence type="ECO:0000256" key="3">
    <source>
        <dbReference type="ARBA" id="ARBA00006559"/>
    </source>
</evidence>
<dbReference type="GO" id="GO:0046872">
    <property type="term" value="F:metal ion binding"/>
    <property type="evidence" value="ECO:0007669"/>
    <property type="project" value="UniProtKB-KW"/>
</dbReference>
<evidence type="ECO:0000313" key="13">
    <source>
        <dbReference type="EMBL" id="OMJ69737.1"/>
    </source>
</evidence>
<keyword evidence="7 10" id="KW-0799">Topoisomerase</keyword>
<dbReference type="Pfam" id="PF21180">
    <property type="entry name" value="TOP6A-Spo11_Toprim"/>
    <property type="match status" value="1"/>
</dbReference>
<comment type="similarity">
    <text evidence="3 10">Belongs to the TOP6A family.</text>
</comment>
<dbReference type="Proteomes" id="UP000187209">
    <property type="component" value="Unassembled WGS sequence"/>
</dbReference>
<dbReference type="Pfam" id="PF04406">
    <property type="entry name" value="TP6A_N"/>
    <property type="match status" value="1"/>
</dbReference>
<dbReference type="GO" id="GO:0003677">
    <property type="term" value="F:DNA binding"/>
    <property type="evidence" value="ECO:0007669"/>
    <property type="project" value="UniProtKB-UniRule"/>
</dbReference>
<evidence type="ECO:0000256" key="8">
    <source>
        <dbReference type="ARBA" id="ARBA00023125"/>
    </source>
</evidence>
<evidence type="ECO:0000256" key="4">
    <source>
        <dbReference type="ARBA" id="ARBA00012895"/>
    </source>
</evidence>
<dbReference type="CDD" id="cd00223">
    <property type="entry name" value="TOPRIM_TopoIIB_SPO"/>
    <property type="match status" value="1"/>
</dbReference>
<reference evidence="13 14" key="1">
    <citation type="submission" date="2016-11" db="EMBL/GenBank/DDBJ databases">
        <title>The macronuclear genome of Stentor coeruleus: a giant cell with tiny introns.</title>
        <authorList>
            <person name="Slabodnick M."/>
            <person name="Ruby J.G."/>
            <person name="Reiff S.B."/>
            <person name="Swart E.C."/>
            <person name="Gosai S."/>
            <person name="Prabakaran S."/>
            <person name="Witkowska E."/>
            <person name="Larue G.E."/>
            <person name="Fisher S."/>
            <person name="Freeman R.M."/>
            <person name="Gunawardena J."/>
            <person name="Chu W."/>
            <person name="Stover N.A."/>
            <person name="Gregory B.D."/>
            <person name="Nowacki M."/>
            <person name="Derisi J."/>
            <person name="Roy S.W."/>
            <person name="Marshall W.F."/>
            <person name="Sood P."/>
        </authorList>
    </citation>
    <scope>NUCLEOTIDE SEQUENCE [LARGE SCALE GENOMIC DNA]</scope>
    <source>
        <strain evidence="13">WM001</strain>
    </source>
</reference>
<dbReference type="GO" id="GO:0042138">
    <property type="term" value="P:meiotic DNA double-strand break formation"/>
    <property type="evidence" value="ECO:0007669"/>
    <property type="project" value="TreeGrafter"/>
</dbReference>
<comment type="catalytic activity">
    <reaction evidence="1 10">
        <text>ATP-dependent breakage, passage and rejoining of double-stranded DNA.</text>
        <dbReference type="EC" id="5.6.2.2"/>
    </reaction>
</comment>
<dbReference type="EMBL" id="MPUH01001164">
    <property type="protein sequence ID" value="OMJ69737.1"/>
    <property type="molecule type" value="Genomic_DNA"/>
</dbReference>
<dbReference type="Gene3D" id="3.40.1360.10">
    <property type="match status" value="1"/>
</dbReference>
<dbReference type="InterPro" id="IPR034136">
    <property type="entry name" value="TOPRIM_Topo6A/Spo11"/>
</dbReference>
<dbReference type="GO" id="GO:0003918">
    <property type="term" value="F:DNA topoisomerase type II (double strand cut, ATP-hydrolyzing) activity"/>
    <property type="evidence" value="ECO:0007669"/>
    <property type="project" value="UniProtKB-UniRule"/>
</dbReference>
<keyword evidence="14" id="KW-1185">Reference proteome</keyword>
<dbReference type="PROSITE" id="PS52041">
    <property type="entry name" value="TOPO_IIB"/>
    <property type="match status" value="1"/>
</dbReference>
<sequence>MRETLSNLKNLTHAFWAEFKTKDLSSLSFSEQIPTQEVQARIEYIVINLIQQIFSTGTIKLSLLDQSKSSKYNPLTFINEIQEFKTNNLSAGRSLSSVAQLIKILETVYTLLESGNKATKREVFYMAPEIFENQLKSDRAIERASALLEVPRNRLNIISAGKGLISGSLVFAENYIETPVGNRIVKIPQDMDLITDIKTDADFVLVIEKETVLNRLVQEKFFDSCKCIGITGCGYPDLQTREFAKRVINEFSWIPVLVLTDFDPHGVKILTTYTFGSLNRAGECDQLALPFAHWIGVHSHEGFNKLPLSSNDYKVMNKLLSSYVFNLPPSNYQNKRFCLWRSQLEEMQKSGTKFEIEGISEGSLTEYILMKLQSGGWI</sequence>
<evidence type="ECO:0000259" key="12">
    <source>
        <dbReference type="Pfam" id="PF21180"/>
    </source>
</evidence>
<evidence type="ECO:0000256" key="5">
    <source>
        <dbReference type="ARBA" id="ARBA00022723"/>
    </source>
</evidence>
<dbReference type="PANTHER" id="PTHR10848">
    <property type="entry name" value="MEIOTIC RECOMBINATION PROTEIN SPO11"/>
    <property type="match status" value="1"/>
</dbReference>
<dbReference type="InterPro" id="IPR036388">
    <property type="entry name" value="WH-like_DNA-bd_sf"/>
</dbReference>
<dbReference type="SUPFAM" id="SSF56726">
    <property type="entry name" value="DNA topoisomerase IV, alpha subunit"/>
    <property type="match status" value="1"/>
</dbReference>
<dbReference type="InterPro" id="IPR036078">
    <property type="entry name" value="Spo11/TopoVI_A_sf"/>
</dbReference>
<protein>
    <recommendedName>
        <fullName evidence="4">DNA topoisomerase (ATP-hydrolyzing)</fullName>
        <ecNumber evidence="4">5.6.2.2</ecNumber>
    </recommendedName>
</protein>
<evidence type="ECO:0000256" key="7">
    <source>
        <dbReference type="ARBA" id="ARBA00023029"/>
    </source>
</evidence>
<evidence type="ECO:0000256" key="6">
    <source>
        <dbReference type="ARBA" id="ARBA00022842"/>
    </source>
</evidence>
<keyword evidence="9 10" id="KW-0413">Isomerase</keyword>
<keyword evidence="8 10" id="KW-0238">DNA-binding</keyword>
<dbReference type="Gene3D" id="1.10.10.10">
    <property type="entry name" value="Winged helix-like DNA-binding domain superfamily/Winged helix DNA-binding domain"/>
    <property type="match status" value="1"/>
</dbReference>
<comment type="cofactor">
    <cofactor evidence="2">
        <name>Mg(2+)</name>
        <dbReference type="ChEBI" id="CHEBI:18420"/>
    </cofactor>
</comment>
<dbReference type="EC" id="5.6.2.2" evidence="4"/>
<dbReference type="GO" id="GO:0000706">
    <property type="term" value="P:meiotic DNA double-strand break processing"/>
    <property type="evidence" value="ECO:0007669"/>
    <property type="project" value="TreeGrafter"/>
</dbReference>
<evidence type="ECO:0000259" key="11">
    <source>
        <dbReference type="Pfam" id="PF04406"/>
    </source>
</evidence>
<dbReference type="InterPro" id="IPR002815">
    <property type="entry name" value="Spo11/TopoVI_A"/>
</dbReference>
<gene>
    <name evidence="13" type="ORF">SteCoe_32462</name>
</gene>
<organism evidence="13 14">
    <name type="scientific">Stentor coeruleus</name>
    <dbReference type="NCBI Taxonomy" id="5963"/>
    <lineage>
        <taxon>Eukaryota</taxon>
        <taxon>Sar</taxon>
        <taxon>Alveolata</taxon>
        <taxon>Ciliophora</taxon>
        <taxon>Postciliodesmatophora</taxon>
        <taxon>Heterotrichea</taxon>
        <taxon>Heterotrichida</taxon>
        <taxon>Stentoridae</taxon>
        <taxon>Stentor</taxon>
    </lineage>
</organism>
<proteinExistence type="inferred from homology"/>
<keyword evidence="5" id="KW-0479">Metal-binding</keyword>
<dbReference type="OrthoDB" id="288196at2759"/>